<evidence type="ECO:0000313" key="2">
    <source>
        <dbReference type="Proteomes" id="UP001496627"/>
    </source>
</evidence>
<sequence length="62" mass="7194">MTFSEAYALHGPDTIAISEALGIREHEADRLINERMDRKYADKVENLRRSAEPREIRARRPA</sequence>
<comment type="caution">
    <text evidence="1">The sequence shown here is derived from an EMBL/GenBank/DDBJ whole genome shotgun (WGS) entry which is preliminary data.</text>
</comment>
<organism evidence="1 2">
    <name type="scientific">Neorhizobium phenanthreniclasticum</name>
    <dbReference type="NCBI Taxonomy" id="3157917"/>
    <lineage>
        <taxon>Bacteria</taxon>
        <taxon>Pseudomonadati</taxon>
        <taxon>Pseudomonadota</taxon>
        <taxon>Alphaproteobacteria</taxon>
        <taxon>Hyphomicrobiales</taxon>
        <taxon>Rhizobiaceae</taxon>
        <taxon>Rhizobium/Agrobacterium group</taxon>
        <taxon>Neorhizobium</taxon>
    </lineage>
</organism>
<name>A0ABV0M7B4_9HYPH</name>
<dbReference type="EMBL" id="JBEAAL010000020">
    <property type="protein sequence ID" value="MEQ1407752.1"/>
    <property type="molecule type" value="Genomic_DNA"/>
</dbReference>
<accession>A0ABV0M7B4</accession>
<gene>
    <name evidence="1" type="ORF">ABK249_22795</name>
</gene>
<keyword evidence="2" id="KW-1185">Reference proteome</keyword>
<evidence type="ECO:0000313" key="1">
    <source>
        <dbReference type="EMBL" id="MEQ1407752.1"/>
    </source>
</evidence>
<proteinExistence type="predicted"/>
<reference evidence="1 2" key="1">
    <citation type="submission" date="2024-05" db="EMBL/GenBank/DDBJ databases">
        <title>Neorhizobium sp. Rsf11, a plant growth promoting and heavy metal resistant PAH-degrader.</title>
        <authorList>
            <person name="Golubev S.N."/>
            <person name="Muratova A.Y."/>
            <person name="Markelova M.I."/>
        </authorList>
    </citation>
    <scope>NUCLEOTIDE SEQUENCE [LARGE SCALE GENOMIC DNA]</scope>
    <source>
        <strain evidence="1 2">Rsf11</strain>
    </source>
</reference>
<dbReference type="RefSeq" id="WP_348864124.1">
    <property type="nucleotide sequence ID" value="NZ_JBEAAL010000020.1"/>
</dbReference>
<dbReference type="Proteomes" id="UP001496627">
    <property type="component" value="Unassembled WGS sequence"/>
</dbReference>
<protein>
    <submittedName>
        <fullName evidence="1">Uncharacterized protein</fullName>
    </submittedName>
</protein>